<organism evidence="2 3">
    <name type="scientific">Pleuronectes platessa</name>
    <name type="common">European plaice</name>
    <dbReference type="NCBI Taxonomy" id="8262"/>
    <lineage>
        <taxon>Eukaryota</taxon>
        <taxon>Metazoa</taxon>
        <taxon>Chordata</taxon>
        <taxon>Craniata</taxon>
        <taxon>Vertebrata</taxon>
        <taxon>Euteleostomi</taxon>
        <taxon>Actinopterygii</taxon>
        <taxon>Neopterygii</taxon>
        <taxon>Teleostei</taxon>
        <taxon>Neoteleostei</taxon>
        <taxon>Acanthomorphata</taxon>
        <taxon>Carangaria</taxon>
        <taxon>Pleuronectiformes</taxon>
        <taxon>Pleuronectoidei</taxon>
        <taxon>Pleuronectidae</taxon>
        <taxon>Pleuronectes</taxon>
    </lineage>
</organism>
<keyword evidence="3" id="KW-1185">Reference proteome</keyword>
<proteinExistence type="predicted"/>
<evidence type="ECO:0000313" key="3">
    <source>
        <dbReference type="Proteomes" id="UP001153269"/>
    </source>
</evidence>
<feature type="region of interest" description="Disordered" evidence="1">
    <location>
        <begin position="1"/>
        <end position="22"/>
    </location>
</feature>
<evidence type="ECO:0000313" key="2">
    <source>
        <dbReference type="EMBL" id="CAB1452011.1"/>
    </source>
</evidence>
<accession>A0A9N7Z6E8</accession>
<gene>
    <name evidence="2" type="ORF">PLEPLA_LOCUS39750</name>
</gene>
<reference evidence="2" key="1">
    <citation type="submission" date="2020-03" db="EMBL/GenBank/DDBJ databases">
        <authorList>
            <person name="Weist P."/>
        </authorList>
    </citation>
    <scope>NUCLEOTIDE SEQUENCE</scope>
</reference>
<protein>
    <submittedName>
        <fullName evidence="2">Uncharacterized protein</fullName>
    </submittedName>
</protein>
<dbReference type="Proteomes" id="UP001153269">
    <property type="component" value="Unassembled WGS sequence"/>
</dbReference>
<evidence type="ECO:0000256" key="1">
    <source>
        <dbReference type="SAM" id="MobiDB-lite"/>
    </source>
</evidence>
<dbReference type="EMBL" id="CADEAL010004112">
    <property type="protein sequence ID" value="CAB1452011.1"/>
    <property type="molecule type" value="Genomic_DNA"/>
</dbReference>
<dbReference type="AlphaFoldDB" id="A0A9N7Z6E8"/>
<sequence length="120" mass="13140">MEEAEVLQGRHSSDRRGSANAQSVAPLVTLLRFILRLTGLSGIRDPGGKPGLYGQTTITDFTCGRLLCHRENPAPSQKCPGGERGKQFQGSQGCLALCFRAVMLERRRVETRRVETTLGI</sequence>
<name>A0A9N7Z6E8_PLEPL</name>
<comment type="caution">
    <text evidence="2">The sequence shown here is derived from an EMBL/GenBank/DDBJ whole genome shotgun (WGS) entry which is preliminary data.</text>
</comment>